<sequence>MALSRRAAFQTSRALLRTSQRRSASHHAHDHHAEPVNESIGTGFYLFLGSITTAFVVYSLATPSKAGEESWITRKIRSYDQRLEVDKARNELHTKMVEQAGNDRLLLISSRNPNTPRTVDLRFQEQFNTGSPYNVPAGQGSINLEQVIDFYKKKNEDQEADRVKWAEFRQNNGTVQPSKEE</sequence>
<feature type="region of interest" description="Disordered" evidence="1">
    <location>
        <begin position="1"/>
        <end position="34"/>
    </location>
</feature>
<dbReference type="STRING" id="86259.A0A4Z1NR63"/>
<dbReference type="OrthoDB" id="2120038at2759"/>
<dbReference type="EMBL" id="SNSC02000017">
    <property type="protein sequence ID" value="TID17161.1"/>
    <property type="molecule type" value="Genomic_DNA"/>
</dbReference>
<evidence type="ECO:0000313" key="3">
    <source>
        <dbReference type="Proteomes" id="UP000298493"/>
    </source>
</evidence>
<dbReference type="PANTHER" id="PTHR42100:SF1">
    <property type="entry name" value="OXIDOREDUCTASE 178 KDA SUBUNIT, PUTATIVE (AFU_ORTHOLOGUE AFUA_8G04320)-RELATED"/>
    <property type="match status" value="1"/>
</dbReference>
<evidence type="ECO:0000313" key="2">
    <source>
        <dbReference type="EMBL" id="TID17161.1"/>
    </source>
</evidence>
<reference evidence="2 3" key="1">
    <citation type="submission" date="2019-04" db="EMBL/GenBank/DDBJ databases">
        <title>High contiguity whole genome sequence and gene annotation resource for two Venturia nashicola isolates.</title>
        <authorList>
            <person name="Prokchorchik M."/>
            <person name="Won K."/>
            <person name="Lee Y."/>
            <person name="Choi E.D."/>
            <person name="Segonzac C."/>
            <person name="Sohn K.H."/>
        </authorList>
    </citation>
    <scope>NUCLEOTIDE SEQUENCE [LARGE SCALE GENOMIC DNA]</scope>
    <source>
        <strain evidence="2 3">PRI2</strain>
    </source>
</reference>
<protein>
    <submittedName>
        <fullName evidence="2">Gb</fullName>
    </submittedName>
</protein>
<accession>A0A4Z1NR63</accession>
<gene>
    <name evidence="2" type="ORF">E6O75_ATG09927</name>
</gene>
<feature type="compositionally biased region" description="Basic residues" evidence="1">
    <location>
        <begin position="19"/>
        <end position="30"/>
    </location>
</feature>
<dbReference type="PANTHER" id="PTHR42100">
    <property type="entry name" value="OXIDOREDUCTASE 178 KDA SUBUNIT, PUTATIVE (AFU_ORTHOLOGUE AFUA_8G04320)-RELATED"/>
    <property type="match status" value="1"/>
</dbReference>
<dbReference type="AlphaFoldDB" id="A0A4Z1NR63"/>
<comment type="caution">
    <text evidence="2">The sequence shown here is derived from an EMBL/GenBank/DDBJ whole genome shotgun (WGS) entry which is preliminary data.</text>
</comment>
<keyword evidence="3" id="KW-1185">Reference proteome</keyword>
<dbReference type="InterPro" id="IPR034444">
    <property type="entry name" value="Nuo17.8"/>
</dbReference>
<dbReference type="GO" id="GO:0005739">
    <property type="term" value="C:mitochondrion"/>
    <property type="evidence" value="ECO:0007669"/>
    <property type="project" value="InterPro"/>
</dbReference>
<proteinExistence type="predicted"/>
<name>A0A4Z1NR63_9PEZI</name>
<evidence type="ECO:0000256" key="1">
    <source>
        <dbReference type="SAM" id="MobiDB-lite"/>
    </source>
</evidence>
<dbReference type="Proteomes" id="UP000298493">
    <property type="component" value="Unassembled WGS sequence"/>
</dbReference>
<organism evidence="2 3">
    <name type="scientific">Venturia nashicola</name>
    <dbReference type="NCBI Taxonomy" id="86259"/>
    <lineage>
        <taxon>Eukaryota</taxon>
        <taxon>Fungi</taxon>
        <taxon>Dikarya</taxon>
        <taxon>Ascomycota</taxon>
        <taxon>Pezizomycotina</taxon>
        <taxon>Dothideomycetes</taxon>
        <taxon>Pleosporomycetidae</taxon>
        <taxon>Venturiales</taxon>
        <taxon>Venturiaceae</taxon>
        <taxon>Venturia</taxon>
    </lineage>
</organism>